<comment type="subunit">
    <text evidence="3">Homodimer.</text>
</comment>
<reference evidence="4 5" key="1">
    <citation type="journal article" date="2016" name="Nat. Commun.">
        <title>Thousands of microbial genomes shed light on interconnected biogeochemical processes in an aquifer system.</title>
        <authorList>
            <person name="Anantharaman K."/>
            <person name="Brown C.T."/>
            <person name="Hug L.A."/>
            <person name="Sharon I."/>
            <person name="Castelle C.J."/>
            <person name="Probst A.J."/>
            <person name="Thomas B.C."/>
            <person name="Singh A."/>
            <person name="Wilkins M.J."/>
            <person name="Karaoz U."/>
            <person name="Brodie E.L."/>
            <person name="Williams K.H."/>
            <person name="Hubbard S.S."/>
            <person name="Banfield J.F."/>
        </authorList>
    </citation>
    <scope>NUCLEOTIDE SEQUENCE [LARGE SCALE GENOMIC DNA]</scope>
</reference>
<comment type="pathway">
    <text evidence="3">Carbohydrate biosynthesis; gluconeogenesis.</text>
</comment>
<dbReference type="AlphaFoldDB" id="A0A1F6DD81"/>
<dbReference type="SUPFAM" id="SSF51351">
    <property type="entry name" value="Triosephosphate isomerase (TIM)"/>
    <property type="match status" value="1"/>
</dbReference>
<dbReference type="PANTHER" id="PTHR21139">
    <property type="entry name" value="TRIOSEPHOSPHATE ISOMERASE"/>
    <property type="match status" value="1"/>
</dbReference>
<comment type="similarity">
    <text evidence="1 3">Belongs to the triosephosphate isomerase family.</text>
</comment>
<evidence type="ECO:0000313" key="5">
    <source>
        <dbReference type="Proteomes" id="UP000178794"/>
    </source>
</evidence>
<dbReference type="STRING" id="1798492.A3C89_03570"/>
<organism evidence="4 5">
    <name type="scientific">Candidatus Kaiserbacteria bacterium RIFCSPHIGHO2_02_FULL_50_50</name>
    <dbReference type="NCBI Taxonomy" id="1798492"/>
    <lineage>
        <taxon>Bacteria</taxon>
        <taxon>Candidatus Kaiseribacteriota</taxon>
    </lineage>
</organism>
<sequence length="264" mass="27940">MVYSLHMAKVKRTPLVIGNWKMHPATLEAAKRLGKDVVTKALKARGTASCDIGIAVPTLYFDEIGKITKGKPIMLGAQNAAAGAVGAETGEVSAGMLAERRAAFVIVGHSERRARGEDNAQVTARAAGVLAAKMIPVVCIGEQSRDAEGDFYHIVHEQLDAVFANLGGTAATRVVVAYEPVWAIGTGLTPTAEDVSTMRLAIKKYLHEKYGDAVANKVRVLYGGSVTEENALEFMQNGMIDGFLVGGASLEAVRFAVIIKACIA</sequence>
<dbReference type="Pfam" id="PF00121">
    <property type="entry name" value="TIM"/>
    <property type="match status" value="1"/>
</dbReference>
<dbReference type="UniPathway" id="UPA00138"/>
<dbReference type="UniPathway" id="UPA00109">
    <property type="reaction ID" value="UER00189"/>
</dbReference>
<dbReference type="CDD" id="cd00311">
    <property type="entry name" value="TIM"/>
    <property type="match status" value="1"/>
</dbReference>
<dbReference type="Proteomes" id="UP000178794">
    <property type="component" value="Unassembled WGS sequence"/>
</dbReference>
<dbReference type="PROSITE" id="PS51440">
    <property type="entry name" value="TIM_2"/>
    <property type="match status" value="1"/>
</dbReference>
<dbReference type="GO" id="GO:0006094">
    <property type="term" value="P:gluconeogenesis"/>
    <property type="evidence" value="ECO:0007669"/>
    <property type="project" value="UniProtKB-UniPathway"/>
</dbReference>
<name>A0A1F6DD81_9BACT</name>
<keyword evidence="2 3" id="KW-0413">Isomerase</keyword>
<dbReference type="EC" id="5.3.1.1" evidence="3"/>
<dbReference type="GO" id="GO:0019563">
    <property type="term" value="P:glycerol catabolic process"/>
    <property type="evidence" value="ECO:0007669"/>
    <property type="project" value="TreeGrafter"/>
</dbReference>
<comment type="subcellular location">
    <subcellularLocation>
        <location evidence="3">Cytoplasm</location>
    </subcellularLocation>
</comment>
<dbReference type="InterPro" id="IPR035990">
    <property type="entry name" value="TIM_sf"/>
</dbReference>
<protein>
    <recommendedName>
        <fullName evidence="3">Triosephosphate isomerase</fullName>
        <ecNumber evidence="3">5.3.1.1</ecNumber>
    </recommendedName>
</protein>
<comment type="pathway">
    <text evidence="3">Carbohydrate degradation; glycolysis; D-glyceraldehyde 3-phosphate from glycerone phosphate: step 1/1.</text>
</comment>
<evidence type="ECO:0000256" key="1">
    <source>
        <dbReference type="ARBA" id="ARBA00007422"/>
    </source>
</evidence>
<comment type="catalytic activity">
    <reaction evidence="3">
        <text>D-glyceraldehyde 3-phosphate = dihydroxyacetone phosphate</text>
        <dbReference type="Rhea" id="RHEA:18585"/>
        <dbReference type="ChEBI" id="CHEBI:57642"/>
        <dbReference type="ChEBI" id="CHEBI:59776"/>
        <dbReference type="EC" id="5.3.1.1"/>
    </reaction>
</comment>
<dbReference type="GO" id="GO:0046166">
    <property type="term" value="P:glyceraldehyde-3-phosphate biosynthetic process"/>
    <property type="evidence" value="ECO:0007669"/>
    <property type="project" value="TreeGrafter"/>
</dbReference>
<dbReference type="PROSITE" id="PS00171">
    <property type="entry name" value="TIM_1"/>
    <property type="match status" value="1"/>
</dbReference>
<dbReference type="InterPro" id="IPR020861">
    <property type="entry name" value="Triosephosphate_isomerase_AS"/>
</dbReference>
<comment type="caution">
    <text evidence="4">The sequence shown here is derived from an EMBL/GenBank/DDBJ whole genome shotgun (WGS) entry which is preliminary data.</text>
</comment>
<keyword evidence="3" id="KW-0963">Cytoplasm</keyword>
<proteinExistence type="inferred from homology"/>
<keyword evidence="3" id="KW-0324">Glycolysis</keyword>
<dbReference type="GO" id="GO:0006096">
    <property type="term" value="P:glycolytic process"/>
    <property type="evidence" value="ECO:0007669"/>
    <property type="project" value="UniProtKB-UniRule"/>
</dbReference>
<dbReference type="GO" id="GO:0005829">
    <property type="term" value="C:cytosol"/>
    <property type="evidence" value="ECO:0007669"/>
    <property type="project" value="TreeGrafter"/>
</dbReference>
<dbReference type="EMBL" id="MFLF01000021">
    <property type="protein sequence ID" value="OGG58982.1"/>
    <property type="molecule type" value="Genomic_DNA"/>
</dbReference>
<evidence type="ECO:0000256" key="2">
    <source>
        <dbReference type="ARBA" id="ARBA00023235"/>
    </source>
</evidence>
<dbReference type="PANTHER" id="PTHR21139:SF42">
    <property type="entry name" value="TRIOSEPHOSPHATE ISOMERASE"/>
    <property type="match status" value="1"/>
</dbReference>
<dbReference type="NCBIfam" id="TIGR00419">
    <property type="entry name" value="tim"/>
    <property type="match status" value="1"/>
</dbReference>
<accession>A0A1F6DD81</accession>
<gene>
    <name evidence="4" type="ORF">A3C89_03570</name>
</gene>
<dbReference type="Gene3D" id="3.20.20.70">
    <property type="entry name" value="Aldolase class I"/>
    <property type="match status" value="1"/>
</dbReference>
<dbReference type="InterPro" id="IPR013785">
    <property type="entry name" value="Aldolase_TIM"/>
</dbReference>
<evidence type="ECO:0000313" key="4">
    <source>
        <dbReference type="EMBL" id="OGG58982.1"/>
    </source>
</evidence>
<evidence type="ECO:0000256" key="3">
    <source>
        <dbReference type="RuleBase" id="RU363013"/>
    </source>
</evidence>
<keyword evidence="3" id="KW-0312">Gluconeogenesis</keyword>
<dbReference type="GO" id="GO:0004807">
    <property type="term" value="F:triose-phosphate isomerase activity"/>
    <property type="evidence" value="ECO:0007669"/>
    <property type="project" value="UniProtKB-UniRule"/>
</dbReference>
<dbReference type="InterPro" id="IPR000652">
    <property type="entry name" value="Triosephosphate_isomerase"/>
</dbReference>